<name>A0A835ALQ7_9POAL</name>
<dbReference type="PANTHER" id="PTHR37256:SF4">
    <property type="entry name" value="HYDROXYPROLINE-RICH GLYCOPROTEIN FAMILY PROTEIN"/>
    <property type="match status" value="1"/>
</dbReference>
<reference evidence="2" key="1">
    <citation type="submission" date="2020-07" db="EMBL/GenBank/DDBJ databases">
        <title>Genome sequence and genetic diversity analysis of an under-domesticated orphan crop, white fonio (Digitaria exilis).</title>
        <authorList>
            <person name="Bennetzen J.L."/>
            <person name="Chen S."/>
            <person name="Ma X."/>
            <person name="Wang X."/>
            <person name="Yssel A.E.J."/>
            <person name="Chaluvadi S.R."/>
            <person name="Johnson M."/>
            <person name="Gangashetty P."/>
            <person name="Hamidou F."/>
            <person name="Sanogo M.D."/>
            <person name="Zwaenepoel A."/>
            <person name="Wallace J."/>
            <person name="Van De Peer Y."/>
            <person name="Van Deynze A."/>
        </authorList>
    </citation>
    <scope>NUCLEOTIDE SEQUENCE</scope>
    <source>
        <tissue evidence="2">Leaves</tissue>
    </source>
</reference>
<feature type="compositionally biased region" description="Basic residues" evidence="1">
    <location>
        <begin position="38"/>
        <end position="48"/>
    </location>
</feature>
<comment type="caution">
    <text evidence="2">The sequence shown here is derived from an EMBL/GenBank/DDBJ whole genome shotgun (WGS) entry which is preliminary data.</text>
</comment>
<dbReference type="PANTHER" id="PTHR37256">
    <property type="entry name" value="E1A-BINDING PROTEIN P400-LIKE"/>
    <property type="match status" value="1"/>
</dbReference>
<feature type="compositionally biased region" description="Basic and acidic residues" evidence="1">
    <location>
        <begin position="8"/>
        <end position="21"/>
    </location>
</feature>
<gene>
    <name evidence="2" type="ORF">HU200_051925</name>
</gene>
<keyword evidence="3" id="KW-1185">Reference proteome</keyword>
<dbReference type="AlphaFoldDB" id="A0A835ALQ7"/>
<sequence>MTNTTIIPHDHQPRLQQEREQAPVILKPPPPQMIPTTTKKHARRRTHTSRPYQERLLNMAEARREIVTALKIHRANMREPPPPPLPPLRQCQSLMIQQLRRHEQHQQQQVQLVSQYHDQNQVVGEEEAPPAPTSSFAADRQLGDDPLAHWIAAGDASAGSHYYCSTSPFVPYDLTPLELEVPTSAMGGMEQLARSLPAQPLGLNLSFQGFGGSVSVDAAEDCDQDLFGGVPLIQSSSLSPAASSYYSPEATEMASGTQHASPALISTVEEYSPAPAAFMPMLDDGEMQSGSGEAQGEETAADVTAASAWWSKILLESMESCGEVAEGGAADGCTAEDEAAAAAISLPVEWRWLCDNDGVVDEQGAVVKGTAEPPDVMETMLTDGNYYTFCYSDEAGRRRGRDDINLPW</sequence>
<feature type="region of interest" description="Disordered" evidence="1">
    <location>
        <begin position="1"/>
        <end position="49"/>
    </location>
</feature>
<proteinExistence type="predicted"/>
<evidence type="ECO:0000256" key="1">
    <source>
        <dbReference type="SAM" id="MobiDB-lite"/>
    </source>
</evidence>
<organism evidence="2 3">
    <name type="scientific">Digitaria exilis</name>
    <dbReference type="NCBI Taxonomy" id="1010633"/>
    <lineage>
        <taxon>Eukaryota</taxon>
        <taxon>Viridiplantae</taxon>
        <taxon>Streptophyta</taxon>
        <taxon>Embryophyta</taxon>
        <taxon>Tracheophyta</taxon>
        <taxon>Spermatophyta</taxon>
        <taxon>Magnoliopsida</taxon>
        <taxon>Liliopsida</taxon>
        <taxon>Poales</taxon>
        <taxon>Poaceae</taxon>
        <taxon>PACMAD clade</taxon>
        <taxon>Panicoideae</taxon>
        <taxon>Panicodae</taxon>
        <taxon>Paniceae</taxon>
        <taxon>Anthephorinae</taxon>
        <taxon>Digitaria</taxon>
    </lineage>
</organism>
<dbReference type="EMBL" id="JACEFO010002273">
    <property type="protein sequence ID" value="KAF8668739.1"/>
    <property type="molecule type" value="Genomic_DNA"/>
</dbReference>
<evidence type="ECO:0000313" key="2">
    <source>
        <dbReference type="EMBL" id="KAF8668739.1"/>
    </source>
</evidence>
<evidence type="ECO:0000313" key="3">
    <source>
        <dbReference type="Proteomes" id="UP000636709"/>
    </source>
</evidence>
<protein>
    <submittedName>
        <fullName evidence="2">Uncharacterized protein</fullName>
    </submittedName>
</protein>
<dbReference type="OrthoDB" id="692030at2759"/>
<dbReference type="Proteomes" id="UP000636709">
    <property type="component" value="Unassembled WGS sequence"/>
</dbReference>
<accession>A0A835ALQ7</accession>